<name>I4HNG2_MICAE</name>
<gene>
    <name evidence="1" type="ORF">MICAH_240002</name>
</gene>
<dbReference type="EMBL" id="CAIO01000157">
    <property type="protein sequence ID" value="CCI23586.1"/>
    <property type="molecule type" value="Genomic_DNA"/>
</dbReference>
<proteinExistence type="predicted"/>
<organism evidence="1 2">
    <name type="scientific">Microcystis aeruginosa PCC 9809</name>
    <dbReference type="NCBI Taxonomy" id="1160285"/>
    <lineage>
        <taxon>Bacteria</taxon>
        <taxon>Bacillati</taxon>
        <taxon>Cyanobacteriota</taxon>
        <taxon>Cyanophyceae</taxon>
        <taxon>Oscillatoriophycideae</taxon>
        <taxon>Chroococcales</taxon>
        <taxon>Microcystaceae</taxon>
        <taxon>Microcystis</taxon>
    </lineage>
</organism>
<protein>
    <submittedName>
        <fullName evidence="1">Uncharacterized protein</fullName>
    </submittedName>
</protein>
<comment type="caution">
    <text evidence="1">The sequence shown here is derived from an EMBL/GenBank/DDBJ whole genome shotgun (WGS) entry which is preliminary data.</text>
</comment>
<dbReference type="AlphaFoldDB" id="I4HNG2"/>
<sequence length="67" mass="7846">MAVRHSDTQNGRVESVRLKQLSVFRYLRQPRSATTLKKWRGEEPPSVLRRRGCQRLILLTDNLPTDN</sequence>
<evidence type="ECO:0000313" key="1">
    <source>
        <dbReference type="EMBL" id="CCI23586.1"/>
    </source>
</evidence>
<accession>I4HNG2</accession>
<reference evidence="1 2" key="1">
    <citation type="submission" date="2012-04" db="EMBL/GenBank/DDBJ databases">
        <authorList>
            <person name="Genoscope - CEA"/>
        </authorList>
    </citation>
    <scope>NUCLEOTIDE SEQUENCE [LARGE SCALE GENOMIC DNA]</scope>
    <source>
        <strain evidence="1 2">9809</strain>
    </source>
</reference>
<evidence type="ECO:0000313" key="2">
    <source>
        <dbReference type="Proteomes" id="UP000004775"/>
    </source>
</evidence>
<dbReference type="Proteomes" id="UP000004775">
    <property type="component" value="Unassembled WGS sequence"/>
</dbReference>
<dbReference type="HOGENOM" id="CLU_2807618_0_0_3"/>